<evidence type="ECO:0000313" key="1">
    <source>
        <dbReference type="EMBL" id="JAD47271.1"/>
    </source>
</evidence>
<sequence>MSHHKEHYTTVSGIQQMHIFLENITYCCNK</sequence>
<reference evidence="1" key="2">
    <citation type="journal article" date="2015" name="Data Brief">
        <title>Shoot transcriptome of the giant reed, Arundo donax.</title>
        <authorList>
            <person name="Barrero R.A."/>
            <person name="Guerrero F.D."/>
            <person name="Moolhuijzen P."/>
            <person name="Goolsby J.A."/>
            <person name="Tidwell J."/>
            <person name="Bellgard S.E."/>
            <person name="Bellgard M.I."/>
        </authorList>
    </citation>
    <scope>NUCLEOTIDE SEQUENCE</scope>
    <source>
        <tissue evidence="1">Shoot tissue taken approximately 20 cm above the soil surface</tissue>
    </source>
</reference>
<accession>A0A0A9A850</accession>
<protein>
    <submittedName>
        <fullName evidence="1">Uncharacterized protein</fullName>
    </submittedName>
</protein>
<organism evidence="1">
    <name type="scientific">Arundo donax</name>
    <name type="common">Giant reed</name>
    <name type="synonym">Donax arundinaceus</name>
    <dbReference type="NCBI Taxonomy" id="35708"/>
    <lineage>
        <taxon>Eukaryota</taxon>
        <taxon>Viridiplantae</taxon>
        <taxon>Streptophyta</taxon>
        <taxon>Embryophyta</taxon>
        <taxon>Tracheophyta</taxon>
        <taxon>Spermatophyta</taxon>
        <taxon>Magnoliopsida</taxon>
        <taxon>Liliopsida</taxon>
        <taxon>Poales</taxon>
        <taxon>Poaceae</taxon>
        <taxon>PACMAD clade</taxon>
        <taxon>Arundinoideae</taxon>
        <taxon>Arundineae</taxon>
        <taxon>Arundo</taxon>
    </lineage>
</organism>
<dbReference type="EMBL" id="GBRH01250624">
    <property type="protein sequence ID" value="JAD47271.1"/>
    <property type="molecule type" value="Transcribed_RNA"/>
</dbReference>
<name>A0A0A9A850_ARUDO</name>
<proteinExistence type="predicted"/>
<reference evidence="1" key="1">
    <citation type="submission" date="2014-09" db="EMBL/GenBank/DDBJ databases">
        <authorList>
            <person name="Magalhaes I.L.F."/>
            <person name="Oliveira U."/>
            <person name="Santos F.R."/>
            <person name="Vidigal T.H.D.A."/>
            <person name="Brescovit A.D."/>
            <person name="Santos A.J."/>
        </authorList>
    </citation>
    <scope>NUCLEOTIDE SEQUENCE</scope>
    <source>
        <tissue evidence="1">Shoot tissue taken approximately 20 cm above the soil surface</tissue>
    </source>
</reference>
<dbReference type="AlphaFoldDB" id="A0A0A9A850"/>